<dbReference type="PIRSF" id="PIRSF018571">
    <property type="entry name" value="SpoIIGA"/>
    <property type="match status" value="1"/>
</dbReference>
<proteinExistence type="predicted"/>
<keyword evidence="2" id="KW-0472">Membrane</keyword>
<keyword evidence="4" id="KW-1185">Reference proteome</keyword>
<dbReference type="InterPro" id="IPR005081">
    <property type="entry name" value="SpoIIGA"/>
</dbReference>
<keyword evidence="2" id="KW-0812">Transmembrane</keyword>
<sequence>MVVYLDFFILQNLIVNLFLLKLTSKIVKLKRKNGLEILAAFLGTIGSTIGLISAFSFLYSTPSKLVIAFIMICIVYNDKEILFQIKVTAIFIFISMTLAGLCLFIEYNNNLVLFDRLTNFSYKKLLVSIMLIYIFAERIVCYIGDRKKIQKLIYKVEINNKGSVKKIKAFLDTGNELREPATNLPVIIVEESFLKDMLEKQKIDFKIPYSVVNGEKGFMRAFRPDSVTVYYEDKVENRNAIIAICSNKLSDVGDYNALLSREIF</sequence>
<feature type="active site" evidence="1">
    <location>
        <position position="172"/>
    </location>
</feature>
<accession>A0A1M5QSR4</accession>
<evidence type="ECO:0000313" key="3">
    <source>
        <dbReference type="EMBL" id="SHH16810.1"/>
    </source>
</evidence>
<dbReference type="Proteomes" id="UP000184447">
    <property type="component" value="Unassembled WGS sequence"/>
</dbReference>
<dbReference type="Pfam" id="PF03419">
    <property type="entry name" value="Peptidase_U4"/>
    <property type="match status" value="1"/>
</dbReference>
<dbReference type="NCBIfam" id="TIGR02854">
    <property type="entry name" value="spore_II_GA"/>
    <property type="match status" value="1"/>
</dbReference>
<dbReference type="GO" id="GO:0006508">
    <property type="term" value="P:proteolysis"/>
    <property type="evidence" value="ECO:0007669"/>
    <property type="project" value="InterPro"/>
</dbReference>
<dbReference type="GO" id="GO:0004190">
    <property type="term" value="F:aspartic-type endopeptidase activity"/>
    <property type="evidence" value="ECO:0007669"/>
    <property type="project" value="InterPro"/>
</dbReference>
<feature type="transmembrane region" description="Helical" evidence="2">
    <location>
        <begin position="89"/>
        <end position="107"/>
    </location>
</feature>
<dbReference type="STRING" id="1121316.SAMN02745207_00261"/>
<dbReference type="EMBL" id="FQXM01000002">
    <property type="protein sequence ID" value="SHH16810.1"/>
    <property type="molecule type" value="Genomic_DNA"/>
</dbReference>
<evidence type="ECO:0000256" key="1">
    <source>
        <dbReference type="PIRSR" id="PIRSR018571-1"/>
    </source>
</evidence>
<organism evidence="3 4">
    <name type="scientific">Clostridium grantii DSM 8605</name>
    <dbReference type="NCBI Taxonomy" id="1121316"/>
    <lineage>
        <taxon>Bacteria</taxon>
        <taxon>Bacillati</taxon>
        <taxon>Bacillota</taxon>
        <taxon>Clostridia</taxon>
        <taxon>Eubacteriales</taxon>
        <taxon>Clostridiaceae</taxon>
        <taxon>Clostridium</taxon>
    </lineage>
</organism>
<gene>
    <name evidence="3" type="ORF">SAMN02745207_00261</name>
</gene>
<dbReference type="GO" id="GO:0030436">
    <property type="term" value="P:asexual sporulation"/>
    <property type="evidence" value="ECO:0007669"/>
    <property type="project" value="InterPro"/>
</dbReference>
<evidence type="ECO:0000313" key="4">
    <source>
        <dbReference type="Proteomes" id="UP000184447"/>
    </source>
</evidence>
<name>A0A1M5QSR4_9CLOT</name>
<dbReference type="AlphaFoldDB" id="A0A1M5QSR4"/>
<feature type="transmembrane region" description="Helical" evidence="2">
    <location>
        <begin position="35"/>
        <end position="55"/>
    </location>
</feature>
<evidence type="ECO:0000256" key="2">
    <source>
        <dbReference type="SAM" id="Phobius"/>
    </source>
</evidence>
<protein>
    <submittedName>
        <fullName evidence="3">Stage II sporulation protein GA (Sporulation sigma-E factor processing peptidase)</fullName>
    </submittedName>
</protein>
<keyword evidence="2" id="KW-1133">Transmembrane helix</keyword>
<feature type="transmembrane region" description="Helical" evidence="2">
    <location>
        <begin position="127"/>
        <end position="145"/>
    </location>
</feature>
<reference evidence="3 4" key="1">
    <citation type="submission" date="2016-11" db="EMBL/GenBank/DDBJ databases">
        <authorList>
            <person name="Jaros S."/>
            <person name="Januszkiewicz K."/>
            <person name="Wedrychowicz H."/>
        </authorList>
    </citation>
    <scope>NUCLEOTIDE SEQUENCE [LARGE SCALE GENOMIC DNA]</scope>
    <source>
        <strain evidence="3 4">DSM 8605</strain>
    </source>
</reference>